<evidence type="ECO:0000313" key="1">
    <source>
        <dbReference type="EMBL" id="OUC46451.1"/>
    </source>
</evidence>
<dbReference type="AlphaFoldDB" id="A0A1Y3EMT6"/>
<dbReference type="Proteomes" id="UP000243006">
    <property type="component" value="Unassembled WGS sequence"/>
</dbReference>
<dbReference type="EMBL" id="LVZM01006759">
    <property type="protein sequence ID" value="OUC46451.1"/>
    <property type="molecule type" value="Genomic_DNA"/>
</dbReference>
<sequence length="76" mass="8967">MYLPKAAFSQRGLWGTLGVEKKHLKNYAEVPRDKKLHVRFREDKIVEKRWPEAINSAVIQFTFCKSFSVCLKLKKK</sequence>
<protein>
    <submittedName>
        <fullName evidence="1">Uncharacterized protein</fullName>
    </submittedName>
</protein>
<name>A0A1Y3EMT6_9BILA</name>
<organism evidence="1 2">
    <name type="scientific">Trichinella nativa</name>
    <dbReference type="NCBI Taxonomy" id="6335"/>
    <lineage>
        <taxon>Eukaryota</taxon>
        <taxon>Metazoa</taxon>
        <taxon>Ecdysozoa</taxon>
        <taxon>Nematoda</taxon>
        <taxon>Enoplea</taxon>
        <taxon>Dorylaimia</taxon>
        <taxon>Trichinellida</taxon>
        <taxon>Trichinellidae</taxon>
        <taxon>Trichinella</taxon>
    </lineage>
</organism>
<proteinExistence type="predicted"/>
<comment type="caution">
    <text evidence="1">The sequence shown here is derived from an EMBL/GenBank/DDBJ whole genome shotgun (WGS) entry which is preliminary data.</text>
</comment>
<gene>
    <name evidence="1" type="ORF">D917_07711</name>
</gene>
<reference evidence="1 2" key="1">
    <citation type="submission" date="2015-04" db="EMBL/GenBank/DDBJ databases">
        <title>Draft genome of the roundworm Trichinella nativa.</title>
        <authorList>
            <person name="Mitreva M."/>
        </authorList>
    </citation>
    <scope>NUCLEOTIDE SEQUENCE [LARGE SCALE GENOMIC DNA]</scope>
    <source>
        <strain evidence="1 2">ISS45</strain>
    </source>
</reference>
<evidence type="ECO:0000313" key="2">
    <source>
        <dbReference type="Proteomes" id="UP000243006"/>
    </source>
</evidence>
<accession>A0A1Y3EMT6</accession>